<name>A0AAD9J8M8_RIDPI</name>
<feature type="compositionally biased region" description="Polar residues" evidence="1">
    <location>
        <begin position="44"/>
        <end position="53"/>
    </location>
</feature>
<reference evidence="2" key="1">
    <citation type="journal article" date="2023" name="Mol. Biol. Evol.">
        <title>Third-Generation Sequencing Reveals the Adaptive Role of the Epigenome in Three Deep-Sea Polychaetes.</title>
        <authorList>
            <person name="Perez M."/>
            <person name="Aroh O."/>
            <person name="Sun Y."/>
            <person name="Lan Y."/>
            <person name="Juniper S.K."/>
            <person name="Young C.R."/>
            <person name="Angers B."/>
            <person name="Qian P.Y."/>
        </authorList>
    </citation>
    <scope>NUCLEOTIDE SEQUENCE</scope>
    <source>
        <strain evidence="2">R07B-5</strain>
    </source>
</reference>
<gene>
    <name evidence="2" type="ORF">NP493_3124g00000</name>
</gene>
<feature type="compositionally biased region" description="Basic and acidic residues" evidence="1">
    <location>
        <begin position="216"/>
        <end position="226"/>
    </location>
</feature>
<comment type="caution">
    <text evidence="2">The sequence shown here is derived from an EMBL/GenBank/DDBJ whole genome shotgun (WGS) entry which is preliminary data.</text>
</comment>
<dbReference type="EMBL" id="JAODUO010003182">
    <property type="protein sequence ID" value="KAK2148501.1"/>
    <property type="molecule type" value="Genomic_DNA"/>
</dbReference>
<organism evidence="2 3">
    <name type="scientific">Ridgeia piscesae</name>
    <name type="common">Tubeworm</name>
    <dbReference type="NCBI Taxonomy" id="27915"/>
    <lineage>
        <taxon>Eukaryota</taxon>
        <taxon>Metazoa</taxon>
        <taxon>Spiralia</taxon>
        <taxon>Lophotrochozoa</taxon>
        <taxon>Annelida</taxon>
        <taxon>Polychaeta</taxon>
        <taxon>Sedentaria</taxon>
        <taxon>Canalipalpata</taxon>
        <taxon>Sabellida</taxon>
        <taxon>Siboglinidae</taxon>
        <taxon>Ridgeia</taxon>
    </lineage>
</organism>
<feature type="region of interest" description="Disordered" evidence="1">
    <location>
        <begin position="205"/>
        <end position="304"/>
    </location>
</feature>
<feature type="compositionally biased region" description="Polar residues" evidence="1">
    <location>
        <begin position="25"/>
        <end position="37"/>
    </location>
</feature>
<feature type="compositionally biased region" description="Basic residues" evidence="1">
    <location>
        <begin position="286"/>
        <end position="304"/>
    </location>
</feature>
<sequence length="304" mass="32940">MLYGFPSTWGLKTKNQRKKPENKVYNLSQDHVNQNSHRCLATDNCGNTSPPSSEESKYDDRPVLPSSLRRPDGASNPNLSTADPVKPALHSPEYILQSVLTSTPTPMMSTSKSTKPYPGETTMNYALMSRSVEGQCCQDSVCLSSNNLPPKSPTKPTVPTKPSGKPSVLPKPNPRSGGCPRDKPQVPVRTSSIQKSTCCFSVAETRSKTKTPTPNKLEKEVVDRGSRTTGCIGSSKSSASRLPSLSSCIPAKGGHHSSRSSTPPGGRESKRVKQFFENTLLENTKSHRNRPAAARAPHRARAVM</sequence>
<dbReference type="Proteomes" id="UP001209878">
    <property type="component" value="Unassembled WGS sequence"/>
</dbReference>
<evidence type="ECO:0000313" key="3">
    <source>
        <dbReference type="Proteomes" id="UP001209878"/>
    </source>
</evidence>
<feature type="compositionally biased region" description="Low complexity" evidence="1">
    <location>
        <begin position="234"/>
        <end position="247"/>
    </location>
</feature>
<dbReference type="AlphaFoldDB" id="A0AAD9J8M8"/>
<feature type="compositionally biased region" description="Low complexity" evidence="1">
    <location>
        <begin position="154"/>
        <end position="167"/>
    </location>
</feature>
<keyword evidence="3" id="KW-1185">Reference proteome</keyword>
<feature type="region of interest" description="Disordered" evidence="1">
    <location>
        <begin position="1"/>
        <end position="120"/>
    </location>
</feature>
<accession>A0AAD9J8M8</accession>
<evidence type="ECO:0000256" key="1">
    <source>
        <dbReference type="SAM" id="MobiDB-lite"/>
    </source>
</evidence>
<proteinExistence type="predicted"/>
<feature type="compositionally biased region" description="Low complexity" evidence="1">
    <location>
        <begin position="101"/>
        <end position="116"/>
    </location>
</feature>
<evidence type="ECO:0000313" key="2">
    <source>
        <dbReference type="EMBL" id="KAK2148501.1"/>
    </source>
</evidence>
<protein>
    <submittedName>
        <fullName evidence="2">Uncharacterized protein</fullName>
    </submittedName>
</protein>
<feature type="region of interest" description="Disordered" evidence="1">
    <location>
        <begin position="147"/>
        <end position="192"/>
    </location>
</feature>